<dbReference type="GO" id="GO:0016491">
    <property type="term" value="F:oxidoreductase activity"/>
    <property type="evidence" value="ECO:0007669"/>
    <property type="project" value="UniProtKB-KW"/>
</dbReference>
<reference evidence="4" key="1">
    <citation type="submission" date="2018-05" db="EMBL/GenBank/DDBJ databases">
        <authorList>
            <person name="Lanie J.A."/>
            <person name="Ng W.-L."/>
            <person name="Kazmierczak K.M."/>
            <person name="Andrzejewski T.M."/>
            <person name="Davidsen T.M."/>
            <person name="Wayne K.J."/>
            <person name="Tettelin H."/>
            <person name="Glass J.I."/>
            <person name="Rusch D."/>
            <person name="Podicherti R."/>
            <person name="Tsui H.-C.T."/>
            <person name="Winkler M.E."/>
        </authorList>
    </citation>
    <scope>NUCLEOTIDE SEQUENCE</scope>
</reference>
<dbReference type="SUPFAM" id="SSF51735">
    <property type="entry name" value="NAD(P)-binding Rossmann-fold domains"/>
    <property type="match status" value="1"/>
</dbReference>
<evidence type="ECO:0000256" key="2">
    <source>
        <dbReference type="ARBA" id="ARBA00023027"/>
    </source>
</evidence>
<sequence length="341" mass="37562">MVKNKLRIHIKNNHASQGTFPPTKEGEKVFTITEERFLAACERHPFVADQVDSFIDWDLDNFIKSMKTTDVLVAWDLPTGNLSKVAPRLKMIHIIGAGVEHLCPMNWVPEGVTVVNNRGVHAAKGGQFGLMSVLMLNSRIPTILKNQQRAHWESIYSSPVDSKILLVIGVGNIGGAAGKQCARLGMEVIGISRHGNPVSGFSQVLTPDSFEQVLPKADFVLMATPLTPETKNMLDRRKQSLMKSGAGIINVGRAGTIDYNALVDNLNLGNFSGAIIDVFDPEPLPPESPLWNTPNLLVMPHISADDGDSYVEKTLDLVFKNLERYIKGQDFKNVVRPELGY</sequence>
<dbReference type="AlphaFoldDB" id="A0A381N8W3"/>
<name>A0A381N8W3_9ZZZZ</name>
<keyword evidence="2" id="KW-0520">NAD</keyword>
<dbReference type="InterPro" id="IPR036291">
    <property type="entry name" value="NAD(P)-bd_dom_sf"/>
</dbReference>
<evidence type="ECO:0000256" key="1">
    <source>
        <dbReference type="ARBA" id="ARBA00023002"/>
    </source>
</evidence>
<accession>A0A381N8W3</accession>
<dbReference type="GO" id="GO:0051287">
    <property type="term" value="F:NAD binding"/>
    <property type="evidence" value="ECO:0007669"/>
    <property type="project" value="InterPro"/>
</dbReference>
<dbReference type="PANTHER" id="PTHR43333">
    <property type="entry name" value="2-HACID_DH_C DOMAIN-CONTAINING PROTEIN"/>
    <property type="match status" value="1"/>
</dbReference>
<dbReference type="SUPFAM" id="SSF52283">
    <property type="entry name" value="Formate/glycerate dehydrogenase catalytic domain-like"/>
    <property type="match status" value="1"/>
</dbReference>
<organism evidence="4">
    <name type="scientific">marine metagenome</name>
    <dbReference type="NCBI Taxonomy" id="408172"/>
    <lineage>
        <taxon>unclassified sequences</taxon>
        <taxon>metagenomes</taxon>
        <taxon>ecological metagenomes</taxon>
    </lineage>
</organism>
<protein>
    <recommendedName>
        <fullName evidence="3">D-isomer specific 2-hydroxyacid dehydrogenase NAD-binding domain-containing protein</fullName>
    </recommendedName>
</protein>
<dbReference type="CDD" id="cd05300">
    <property type="entry name" value="2-Hacid_dh_1"/>
    <property type="match status" value="1"/>
</dbReference>
<dbReference type="Pfam" id="PF02826">
    <property type="entry name" value="2-Hacid_dh_C"/>
    <property type="match status" value="1"/>
</dbReference>
<dbReference type="EMBL" id="UINC01000174">
    <property type="protein sequence ID" value="SUZ50514.1"/>
    <property type="molecule type" value="Genomic_DNA"/>
</dbReference>
<dbReference type="InterPro" id="IPR006140">
    <property type="entry name" value="D-isomer_DH_NAD-bd"/>
</dbReference>
<evidence type="ECO:0000313" key="4">
    <source>
        <dbReference type="EMBL" id="SUZ50514.1"/>
    </source>
</evidence>
<proteinExistence type="predicted"/>
<dbReference type="Gene3D" id="3.40.50.720">
    <property type="entry name" value="NAD(P)-binding Rossmann-like Domain"/>
    <property type="match status" value="2"/>
</dbReference>
<gene>
    <name evidence="4" type="ORF">METZ01_LOCUS3368</name>
</gene>
<dbReference type="PANTHER" id="PTHR43333:SF1">
    <property type="entry name" value="D-ISOMER SPECIFIC 2-HYDROXYACID DEHYDROGENASE NAD-BINDING DOMAIN-CONTAINING PROTEIN"/>
    <property type="match status" value="1"/>
</dbReference>
<evidence type="ECO:0000259" key="3">
    <source>
        <dbReference type="Pfam" id="PF02826"/>
    </source>
</evidence>
<feature type="domain" description="D-isomer specific 2-hydroxyacid dehydrogenase NAD-binding" evidence="3">
    <location>
        <begin position="131"/>
        <end position="303"/>
    </location>
</feature>
<keyword evidence="1" id="KW-0560">Oxidoreductase</keyword>